<dbReference type="RefSeq" id="WP_208340607.1">
    <property type="nucleotide sequence ID" value="NZ_CAWQFN010000717.1"/>
</dbReference>
<sequence length="59" mass="6505">MNDYRRLKLLLVGAFAPVAIFLSCLQYTPDQPLERANGAIHLLISFCVLVGKVADSVDK</sequence>
<dbReference type="PROSITE" id="PS51257">
    <property type="entry name" value="PROKAR_LIPOPROTEIN"/>
    <property type="match status" value="1"/>
</dbReference>
<accession>A0AAP5IEK2</accession>
<keyword evidence="2" id="KW-1185">Reference proteome</keyword>
<dbReference type="AlphaFoldDB" id="A0AAP5IEK2"/>
<protein>
    <submittedName>
        <fullName evidence="1">Uncharacterized protein</fullName>
    </submittedName>
</protein>
<dbReference type="EMBL" id="JAALHA020000032">
    <property type="protein sequence ID" value="MDR9900236.1"/>
    <property type="molecule type" value="Genomic_DNA"/>
</dbReference>
<comment type="caution">
    <text evidence="1">The sequence shown here is derived from an EMBL/GenBank/DDBJ whole genome shotgun (WGS) entry which is preliminary data.</text>
</comment>
<gene>
    <name evidence="1" type="ORF">G7B40_037650</name>
</gene>
<evidence type="ECO:0000313" key="1">
    <source>
        <dbReference type="EMBL" id="MDR9900236.1"/>
    </source>
</evidence>
<name>A0AAP5IEK2_9CYAN</name>
<dbReference type="Proteomes" id="UP000667802">
    <property type="component" value="Unassembled WGS sequence"/>
</dbReference>
<proteinExistence type="predicted"/>
<reference evidence="2" key="1">
    <citation type="journal article" date="2021" name="Science">
        <title>Hunting the eagle killer: A cyanobacterial neurotoxin causes vacuolar myelinopathy.</title>
        <authorList>
            <person name="Breinlinger S."/>
            <person name="Phillips T.J."/>
            <person name="Haram B.N."/>
            <person name="Mares J."/>
            <person name="Martinez Yerena J.A."/>
            <person name="Hrouzek P."/>
            <person name="Sobotka R."/>
            <person name="Henderson W.M."/>
            <person name="Schmieder P."/>
            <person name="Williams S.M."/>
            <person name="Lauderdale J.D."/>
            <person name="Wilde H.D."/>
            <person name="Gerrin W."/>
            <person name="Kust A."/>
            <person name="Washington J.W."/>
            <person name="Wagner C."/>
            <person name="Geier B."/>
            <person name="Liebeke M."/>
            <person name="Enke H."/>
            <person name="Niedermeyer T.H.J."/>
            <person name="Wilde S.B."/>
        </authorList>
    </citation>
    <scope>NUCLEOTIDE SEQUENCE [LARGE SCALE GENOMIC DNA]</scope>
    <source>
        <strain evidence="2">Thurmond2011</strain>
    </source>
</reference>
<organism evidence="1 2">
    <name type="scientific">Aetokthonos hydrillicola Thurmond2011</name>
    <dbReference type="NCBI Taxonomy" id="2712845"/>
    <lineage>
        <taxon>Bacteria</taxon>
        <taxon>Bacillati</taxon>
        <taxon>Cyanobacteriota</taxon>
        <taxon>Cyanophyceae</taxon>
        <taxon>Nostocales</taxon>
        <taxon>Hapalosiphonaceae</taxon>
        <taxon>Aetokthonos</taxon>
    </lineage>
</organism>
<evidence type="ECO:0000313" key="2">
    <source>
        <dbReference type="Proteomes" id="UP000667802"/>
    </source>
</evidence>